<dbReference type="InterPro" id="IPR019675">
    <property type="entry name" value="DUF2550"/>
</dbReference>
<protein>
    <submittedName>
        <fullName evidence="2">DUF2550 family protein</fullName>
    </submittedName>
</protein>
<evidence type="ECO:0000313" key="3">
    <source>
        <dbReference type="Proteomes" id="UP001595937"/>
    </source>
</evidence>
<organism evidence="2 3">
    <name type="scientific">Brachybacterium tyrofermentans</name>
    <dbReference type="NCBI Taxonomy" id="47848"/>
    <lineage>
        <taxon>Bacteria</taxon>
        <taxon>Bacillati</taxon>
        <taxon>Actinomycetota</taxon>
        <taxon>Actinomycetes</taxon>
        <taxon>Micrococcales</taxon>
        <taxon>Dermabacteraceae</taxon>
        <taxon>Brachybacterium</taxon>
    </lineage>
</organism>
<dbReference type="EMBL" id="JBHSLN010000089">
    <property type="protein sequence ID" value="MFC5299717.1"/>
    <property type="molecule type" value="Genomic_DNA"/>
</dbReference>
<dbReference type="GeneID" id="303298935"/>
<gene>
    <name evidence="2" type="ORF">ACFPK8_19565</name>
</gene>
<evidence type="ECO:0000256" key="1">
    <source>
        <dbReference type="SAM" id="Phobius"/>
    </source>
</evidence>
<keyword evidence="1" id="KW-0812">Transmembrane</keyword>
<accession>A0ABW0FKG2</accession>
<dbReference type="Pfam" id="PF10739">
    <property type="entry name" value="DUF2550"/>
    <property type="match status" value="1"/>
</dbReference>
<keyword evidence="1" id="KW-0472">Membrane</keyword>
<dbReference type="RefSeq" id="WP_193116067.1">
    <property type="nucleotide sequence ID" value="NZ_BAAAIR010000050.1"/>
</dbReference>
<proteinExistence type="predicted"/>
<name>A0ABW0FKG2_9MICO</name>
<feature type="transmembrane region" description="Helical" evidence="1">
    <location>
        <begin position="6"/>
        <end position="25"/>
    </location>
</feature>
<keyword evidence="1" id="KW-1133">Transmembrane helix</keyword>
<keyword evidence="3" id="KW-1185">Reference proteome</keyword>
<sequence length="146" mass="16345">MIDLSIPILLLGVGMLFVVMAVYLVGRQIALSRQRGAFECSLQRRGLVTRSSWQHGLMRFGTDRLRWHRAFSLRVRPEVVIRRLELLDVSRRRLPSRIAGEEDSFLVEFTLRGGRTIVAIVDLASGAALNSWIEAAPTGLVMGDAD</sequence>
<evidence type="ECO:0000313" key="2">
    <source>
        <dbReference type="EMBL" id="MFC5299717.1"/>
    </source>
</evidence>
<dbReference type="Proteomes" id="UP001595937">
    <property type="component" value="Unassembled WGS sequence"/>
</dbReference>
<comment type="caution">
    <text evidence="2">The sequence shown here is derived from an EMBL/GenBank/DDBJ whole genome shotgun (WGS) entry which is preliminary data.</text>
</comment>
<reference evidence="3" key="1">
    <citation type="journal article" date="2019" name="Int. J. Syst. Evol. Microbiol.">
        <title>The Global Catalogue of Microorganisms (GCM) 10K type strain sequencing project: providing services to taxonomists for standard genome sequencing and annotation.</title>
        <authorList>
            <consortium name="The Broad Institute Genomics Platform"/>
            <consortium name="The Broad Institute Genome Sequencing Center for Infectious Disease"/>
            <person name="Wu L."/>
            <person name="Ma J."/>
        </authorList>
    </citation>
    <scope>NUCLEOTIDE SEQUENCE [LARGE SCALE GENOMIC DNA]</scope>
    <source>
        <strain evidence="3">CGMCC 1.16455</strain>
    </source>
</reference>